<name>A0A1Z5JDS8_FISSO</name>
<reference evidence="4 5" key="1">
    <citation type="journal article" date="2015" name="Plant Cell">
        <title>Oil accumulation by the oleaginous diatom Fistulifera solaris as revealed by the genome and transcriptome.</title>
        <authorList>
            <person name="Tanaka T."/>
            <person name="Maeda Y."/>
            <person name="Veluchamy A."/>
            <person name="Tanaka M."/>
            <person name="Abida H."/>
            <person name="Marechal E."/>
            <person name="Bowler C."/>
            <person name="Muto M."/>
            <person name="Sunaga Y."/>
            <person name="Tanaka M."/>
            <person name="Yoshino T."/>
            <person name="Taniguchi T."/>
            <person name="Fukuda Y."/>
            <person name="Nemoto M."/>
            <person name="Matsumoto M."/>
            <person name="Wong P.S."/>
            <person name="Aburatani S."/>
            <person name="Fujibuchi W."/>
        </authorList>
    </citation>
    <scope>NUCLEOTIDE SEQUENCE [LARGE SCALE GENOMIC DNA]</scope>
    <source>
        <strain evidence="4 5">JPCC DA0580</strain>
    </source>
</reference>
<evidence type="ECO:0000313" key="5">
    <source>
        <dbReference type="Proteomes" id="UP000198406"/>
    </source>
</evidence>
<keyword evidence="1" id="KW-0175">Coiled coil</keyword>
<keyword evidence="3" id="KW-1133">Transmembrane helix</keyword>
<sequence>MLRRHHTPTQPTSTSSRTAKSRITARTRRPGRPSSPWIWSLLALAAIIFIITYMFPEKMQQVEYSAMEEVVQVEQDLVKWWSQPVQKPPIPQDEHPHFVGLKDPNERMKQQSSSSSYSWVEGEKKLKQKLKVLYDRQQQGLDLGVPVLTRYLGEDIPAWPEKGKEDEWQKQVDAKYEQMRREEEEWKARITALLKSEKRG</sequence>
<evidence type="ECO:0000313" key="4">
    <source>
        <dbReference type="EMBL" id="GAX12154.1"/>
    </source>
</evidence>
<dbReference type="EMBL" id="BDSP01000050">
    <property type="protein sequence ID" value="GAX12154.1"/>
    <property type="molecule type" value="Genomic_DNA"/>
</dbReference>
<feature type="coiled-coil region" evidence="1">
    <location>
        <begin position="165"/>
        <end position="196"/>
    </location>
</feature>
<organism evidence="4 5">
    <name type="scientific">Fistulifera solaris</name>
    <name type="common">Oleaginous diatom</name>
    <dbReference type="NCBI Taxonomy" id="1519565"/>
    <lineage>
        <taxon>Eukaryota</taxon>
        <taxon>Sar</taxon>
        <taxon>Stramenopiles</taxon>
        <taxon>Ochrophyta</taxon>
        <taxon>Bacillariophyta</taxon>
        <taxon>Bacillariophyceae</taxon>
        <taxon>Bacillariophycidae</taxon>
        <taxon>Naviculales</taxon>
        <taxon>Naviculaceae</taxon>
        <taxon>Fistulifera</taxon>
    </lineage>
</organism>
<accession>A0A1Z5JDS8</accession>
<evidence type="ECO:0000256" key="3">
    <source>
        <dbReference type="SAM" id="Phobius"/>
    </source>
</evidence>
<feature type="compositionally biased region" description="Basic residues" evidence="2">
    <location>
        <begin position="19"/>
        <end position="31"/>
    </location>
</feature>
<evidence type="ECO:0000256" key="2">
    <source>
        <dbReference type="SAM" id="MobiDB-lite"/>
    </source>
</evidence>
<keyword evidence="3" id="KW-0812">Transmembrane</keyword>
<evidence type="ECO:0000256" key="1">
    <source>
        <dbReference type="SAM" id="Coils"/>
    </source>
</evidence>
<feature type="transmembrane region" description="Helical" evidence="3">
    <location>
        <begin position="37"/>
        <end position="55"/>
    </location>
</feature>
<dbReference type="InParanoid" id="A0A1Z5JDS8"/>
<dbReference type="Proteomes" id="UP000198406">
    <property type="component" value="Unassembled WGS sequence"/>
</dbReference>
<keyword evidence="3" id="KW-0472">Membrane</keyword>
<dbReference type="AlphaFoldDB" id="A0A1Z5JDS8"/>
<dbReference type="OrthoDB" id="48561at2759"/>
<feature type="compositionally biased region" description="Low complexity" evidence="2">
    <location>
        <begin position="8"/>
        <end position="18"/>
    </location>
</feature>
<keyword evidence="5" id="KW-1185">Reference proteome</keyword>
<proteinExistence type="predicted"/>
<gene>
    <name evidence="4" type="ORF">FisN_1Hh079</name>
</gene>
<protein>
    <submittedName>
        <fullName evidence="4">Uncharacterized protein</fullName>
    </submittedName>
</protein>
<comment type="caution">
    <text evidence="4">The sequence shown here is derived from an EMBL/GenBank/DDBJ whole genome shotgun (WGS) entry which is preliminary data.</text>
</comment>
<feature type="region of interest" description="Disordered" evidence="2">
    <location>
        <begin position="1"/>
        <end position="33"/>
    </location>
</feature>